<evidence type="ECO:0000256" key="5">
    <source>
        <dbReference type="ARBA" id="ARBA00022833"/>
    </source>
</evidence>
<comment type="subcellular location">
    <subcellularLocation>
        <location evidence="1">Nucleus</location>
    </subcellularLocation>
</comment>
<dbReference type="InterPro" id="IPR013087">
    <property type="entry name" value="Znf_C2H2_type"/>
</dbReference>
<evidence type="ECO:0000259" key="9">
    <source>
        <dbReference type="PROSITE" id="PS50157"/>
    </source>
</evidence>
<evidence type="ECO:0000256" key="4">
    <source>
        <dbReference type="ARBA" id="ARBA00022771"/>
    </source>
</evidence>
<feature type="region of interest" description="Disordered" evidence="8">
    <location>
        <begin position="50"/>
        <end position="80"/>
    </location>
</feature>
<dbReference type="InterPro" id="IPR036236">
    <property type="entry name" value="Znf_C2H2_sf"/>
</dbReference>
<organism evidence="12">
    <name type="scientific">Thrips palmi</name>
    <name type="common">Melon thrips</name>
    <dbReference type="NCBI Taxonomy" id="161013"/>
    <lineage>
        <taxon>Eukaryota</taxon>
        <taxon>Metazoa</taxon>
        <taxon>Ecdysozoa</taxon>
        <taxon>Arthropoda</taxon>
        <taxon>Hexapoda</taxon>
        <taxon>Insecta</taxon>
        <taxon>Pterygota</taxon>
        <taxon>Neoptera</taxon>
        <taxon>Paraneoptera</taxon>
        <taxon>Thysanoptera</taxon>
        <taxon>Terebrantia</taxon>
        <taxon>Thripoidea</taxon>
        <taxon>Thripidae</taxon>
        <taxon>Thrips</taxon>
    </lineage>
</organism>
<feature type="region of interest" description="Disordered" evidence="8">
    <location>
        <begin position="330"/>
        <end position="462"/>
    </location>
</feature>
<evidence type="ECO:0000313" key="12">
    <source>
        <dbReference type="RefSeq" id="XP_034239629.1"/>
    </source>
</evidence>
<dbReference type="GO" id="GO:0005634">
    <property type="term" value="C:nucleus"/>
    <property type="evidence" value="ECO:0007669"/>
    <property type="project" value="UniProtKB-SubCell"/>
</dbReference>
<dbReference type="RefSeq" id="XP_034239628.1">
    <property type="nucleotide sequence ID" value="XM_034383737.1"/>
</dbReference>
<feature type="compositionally biased region" description="Basic and acidic residues" evidence="8">
    <location>
        <begin position="366"/>
        <end position="376"/>
    </location>
</feature>
<keyword evidence="10" id="KW-1185">Reference proteome</keyword>
<feature type="domain" description="C2H2-type" evidence="9">
    <location>
        <begin position="200"/>
        <end position="228"/>
    </location>
</feature>
<feature type="domain" description="C2H2-type" evidence="9">
    <location>
        <begin position="114"/>
        <end position="142"/>
    </location>
</feature>
<proteinExistence type="predicted"/>
<dbReference type="PANTHER" id="PTHR24406">
    <property type="entry name" value="TRANSCRIPTIONAL REPRESSOR CTCFL-RELATED"/>
    <property type="match status" value="1"/>
</dbReference>
<dbReference type="OrthoDB" id="203599at2759"/>
<dbReference type="PROSITE" id="PS00028">
    <property type="entry name" value="ZINC_FINGER_C2H2_1"/>
    <property type="match status" value="5"/>
</dbReference>
<keyword evidence="6" id="KW-0539">Nucleus</keyword>
<dbReference type="Gene3D" id="3.30.160.60">
    <property type="entry name" value="Classic Zinc Finger"/>
    <property type="match status" value="2"/>
</dbReference>
<dbReference type="AlphaFoldDB" id="A0A6P8ZLX8"/>
<dbReference type="SMART" id="SM00355">
    <property type="entry name" value="ZnF_C2H2"/>
    <property type="match status" value="6"/>
</dbReference>
<feature type="compositionally biased region" description="Basic and acidic residues" evidence="8">
    <location>
        <begin position="431"/>
        <end position="443"/>
    </location>
</feature>
<keyword evidence="4 7" id="KW-0863">Zinc-finger</keyword>
<evidence type="ECO:0000256" key="7">
    <source>
        <dbReference type="PROSITE-ProRule" id="PRU00042"/>
    </source>
</evidence>
<evidence type="ECO:0000313" key="10">
    <source>
        <dbReference type="Proteomes" id="UP000515158"/>
    </source>
</evidence>
<evidence type="ECO:0000256" key="8">
    <source>
        <dbReference type="SAM" id="MobiDB-lite"/>
    </source>
</evidence>
<dbReference type="PROSITE" id="PS50157">
    <property type="entry name" value="ZINC_FINGER_C2H2_2"/>
    <property type="match status" value="3"/>
</dbReference>
<name>A0A6P8ZLX8_THRPL</name>
<feature type="domain" description="C2H2-type" evidence="9">
    <location>
        <begin position="146"/>
        <end position="174"/>
    </location>
</feature>
<evidence type="ECO:0000256" key="1">
    <source>
        <dbReference type="ARBA" id="ARBA00004123"/>
    </source>
</evidence>
<dbReference type="SUPFAM" id="SSF57667">
    <property type="entry name" value="beta-beta-alpha zinc fingers"/>
    <property type="match status" value="1"/>
</dbReference>
<dbReference type="KEGG" id="tpal:117644359"/>
<keyword evidence="2" id="KW-0479">Metal-binding</keyword>
<dbReference type="RefSeq" id="XP_034239629.1">
    <property type="nucleotide sequence ID" value="XM_034383738.1"/>
</dbReference>
<feature type="compositionally biased region" description="Basic residues" evidence="8">
    <location>
        <begin position="385"/>
        <end position="395"/>
    </location>
</feature>
<accession>A0A6P8ZLX8</accession>
<dbReference type="GeneID" id="117644359"/>
<reference evidence="11 12" key="1">
    <citation type="submission" date="2025-04" db="UniProtKB">
        <authorList>
            <consortium name="RefSeq"/>
        </authorList>
    </citation>
    <scope>IDENTIFICATION</scope>
    <source>
        <tissue evidence="11 12">Total insect</tissue>
    </source>
</reference>
<keyword evidence="5" id="KW-0862">Zinc</keyword>
<dbReference type="InterPro" id="IPR050888">
    <property type="entry name" value="ZnF_C2H2-type_TF"/>
</dbReference>
<protein>
    <submittedName>
        <fullName evidence="11 12">Zinc finger and BTB domain-containing protein 41-like</fullName>
    </submittedName>
</protein>
<evidence type="ECO:0000256" key="3">
    <source>
        <dbReference type="ARBA" id="ARBA00022737"/>
    </source>
</evidence>
<sequence length="462" mass="51643">MTQETCVLCNAKLETKEALKDHFRKHANKEIDSKGCPIAKDISVPNFKPVKLPTKKTGPRSPLSLLKPSAASEKTLSSGSRQPIKCDVCELPFENVAKAISHRWKAHPEQPSKFFCSHCGKHFPLKTILDNHVANQHTNTAPKNVVRCANCGEEFFNQAALSYHAKIAHKRVDSVLRPVATPPPSKKIRLNNAGEADSVYYCHLCGSEYILKFNLRKHLEVRHAAEDTSFGLETEIIRCTICEAVFCNKRAYEVHNMYHQPDDMYVTSEEHRLKIVSRVDQDFDLRRVQIQQPKSVRGLAMHYSKTVWNAPFNSLASNAESNSIVTKIMKNEDPSESPSKVKSKQIVSKGQKTTKRTRSNSSCDAEGIRPVDKRGEPSSPPKIPPKGKNKPRILKANKNQKGNSLCSPSVGEHIPLENSRSKGKSSSPSSLHKDEVNSEKKIQEALTVESSRRVLRSSVSKN</sequence>
<evidence type="ECO:0000313" key="11">
    <source>
        <dbReference type="RefSeq" id="XP_034239628.1"/>
    </source>
</evidence>
<dbReference type="Proteomes" id="UP000515158">
    <property type="component" value="Unplaced"/>
</dbReference>
<keyword evidence="3" id="KW-0677">Repeat</keyword>
<evidence type="ECO:0000256" key="6">
    <source>
        <dbReference type="ARBA" id="ARBA00023242"/>
    </source>
</evidence>
<dbReference type="GO" id="GO:0008270">
    <property type="term" value="F:zinc ion binding"/>
    <property type="evidence" value="ECO:0007669"/>
    <property type="project" value="UniProtKB-KW"/>
</dbReference>
<gene>
    <name evidence="11 12" type="primary">LOC117644359</name>
</gene>
<feature type="compositionally biased region" description="Polar residues" evidence="8">
    <location>
        <begin position="397"/>
        <end position="407"/>
    </location>
</feature>
<feature type="compositionally biased region" description="Polar residues" evidence="8">
    <location>
        <begin position="336"/>
        <end position="351"/>
    </location>
</feature>
<evidence type="ECO:0000256" key="2">
    <source>
        <dbReference type="ARBA" id="ARBA00022723"/>
    </source>
</evidence>
<feature type="compositionally biased region" description="Low complexity" evidence="8">
    <location>
        <begin position="59"/>
        <end position="69"/>
    </location>
</feature>